<sequence>MSNKKRNEAPLFERMREHYDKLPASFHVPGHKSGRGADPAAASFFEPLMALDYTEISGLDDLHQPEGVIREAQELAADCFGADETFFLVGGSTVGNLAMIMSLCGTGDILLVQRNVHKSVLHGLMLAGAHAVFISPALDGDSGIPASVRWCDVEDALNRYPEAKGLLLTNPNYYGMGVNLRPYAELAHSRGIPLLVDEAHGAHYGFHPELPESALASGADAVVQSTHKMLSAMTMGAMLHLQGDRMDRGRIRTLLAMLQSSSPSYPILASLDLARKQMHTCGRELINQGLDAVKLLCSGIHSVHGLKVLEPPVAPEAYDSLDPFKITLYDSTGTLTGTDLQELLEEAGCYVEFASGAYVLLLLTIFTSLEDAQRALDVCRSISTRYLIERQELRDTSPNSMYKPLLYSVSKPVPMGSPLFTNNQEQNVVLASLDDSTGQRSAEMVIPYPPGIPLLYPGEIITEETADKLKKLVASGARFHGSVEVMRGYLKVRQESPE</sequence>
<dbReference type="GO" id="GO:0008483">
    <property type="term" value="F:transaminase activity"/>
    <property type="evidence" value="ECO:0007669"/>
    <property type="project" value="UniProtKB-KW"/>
</dbReference>
<comment type="similarity">
    <text evidence="2">Belongs to the Orn/Lys/Arg decarboxylase class-I family.</text>
</comment>
<accession>A0A7X3K1B9</accession>
<dbReference type="RefSeq" id="WP_157338582.1">
    <property type="nucleotide sequence ID" value="NZ_RHLK01000019.1"/>
</dbReference>
<dbReference type="Pfam" id="PF03711">
    <property type="entry name" value="OKR_DC_1_C"/>
    <property type="match status" value="1"/>
</dbReference>
<feature type="domain" description="Orn/Lys/Arg decarboxylases family 1 pyridoxal-P attachment site" evidence="6">
    <location>
        <begin position="10"/>
        <end position="365"/>
    </location>
</feature>
<keyword evidence="8" id="KW-0808">Transferase</keyword>
<keyword evidence="8" id="KW-0032">Aminotransferase</keyword>
<feature type="domain" description="Orn/Lys/Arg decarboxylase C-terminal" evidence="7">
    <location>
        <begin position="423"/>
        <end position="473"/>
    </location>
</feature>
<dbReference type="SUPFAM" id="SSF55904">
    <property type="entry name" value="Ornithine decarboxylase C-terminal domain"/>
    <property type="match status" value="1"/>
</dbReference>
<evidence type="ECO:0000259" key="6">
    <source>
        <dbReference type="Pfam" id="PF01276"/>
    </source>
</evidence>
<organism evidence="8 9">
    <name type="scientific">Paenibacillus lutrae</name>
    <dbReference type="NCBI Taxonomy" id="2078573"/>
    <lineage>
        <taxon>Bacteria</taxon>
        <taxon>Bacillati</taxon>
        <taxon>Bacillota</taxon>
        <taxon>Bacilli</taxon>
        <taxon>Bacillales</taxon>
        <taxon>Paenibacillaceae</taxon>
        <taxon>Paenibacillus</taxon>
    </lineage>
</organism>
<dbReference type="InterPro" id="IPR000310">
    <property type="entry name" value="Orn/Lys/Arg_deCO2ase_major_dom"/>
</dbReference>
<dbReference type="InterPro" id="IPR015424">
    <property type="entry name" value="PyrdxlP-dep_Trfase"/>
</dbReference>
<keyword evidence="5" id="KW-0456">Lyase</keyword>
<dbReference type="PANTHER" id="PTHR43277">
    <property type="entry name" value="ARGININE DECARBOXYLASE"/>
    <property type="match status" value="1"/>
</dbReference>
<dbReference type="EMBL" id="RHLK01000019">
    <property type="protein sequence ID" value="MVP02154.1"/>
    <property type="molecule type" value="Genomic_DNA"/>
</dbReference>
<comment type="caution">
    <text evidence="8">The sequence shown here is derived from an EMBL/GenBank/DDBJ whole genome shotgun (WGS) entry which is preliminary data.</text>
</comment>
<dbReference type="Gene3D" id="3.90.105.10">
    <property type="entry name" value="Molybdopterin biosynthesis moea protein, domain 2"/>
    <property type="match status" value="1"/>
</dbReference>
<comment type="cofactor">
    <cofactor evidence="1">
        <name>pyridoxal 5'-phosphate</name>
        <dbReference type="ChEBI" id="CHEBI:597326"/>
    </cofactor>
</comment>
<dbReference type="OrthoDB" id="9815233at2"/>
<evidence type="ECO:0000259" key="7">
    <source>
        <dbReference type="Pfam" id="PF03711"/>
    </source>
</evidence>
<dbReference type="SUPFAM" id="SSF53383">
    <property type="entry name" value="PLP-dependent transferases"/>
    <property type="match status" value="1"/>
</dbReference>
<dbReference type="Proteomes" id="UP000490800">
    <property type="component" value="Unassembled WGS sequence"/>
</dbReference>
<protein>
    <submittedName>
        <fullName evidence="8">Aminotransferase class I/II-fold pyridoxal phosphate-dependent enzyme</fullName>
    </submittedName>
</protein>
<dbReference type="InterPro" id="IPR052357">
    <property type="entry name" value="Orn_Lys_Arg_decarboxylase-I"/>
</dbReference>
<proteinExistence type="inferred from homology"/>
<keyword evidence="9" id="KW-1185">Reference proteome</keyword>
<evidence type="ECO:0000313" key="9">
    <source>
        <dbReference type="Proteomes" id="UP000490800"/>
    </source>
</evidence>
<evidence type="ECO:0000256" key="2">
    <source>
        <dbReference type="ARBA" id="ARBA00010671"/>
    </source>
</evidence>
<evidence type="ECO:0000313" key="8">
    <source>
        <dbReference type="EMBL" id="MVP02154.1"/>
    </source>
</evidence>
<dbReference type="InterPro" id="IPR036633">
    <property type="entry name" value="Prn/Lys/Arg_de-COase_C_sf"/>
</dbReference>
<name>A0A7X3K1B9_9BACL</name>
<keyword evidence="3" id="KW-0210">Decarboxylase</keyword>
<evidence type="ECO:0000256" key="5">
    <source>
        <dbReference type="ARBA" id="ARBA00023239"/>
    </source>
</evidence>
<dbReference type="GO" id="GO:0016831">
    <property type="term" value="F:carboxy-lyase activity"/>
    <property type="evidence" value="ECO:0007669"/>
    <property type="project" value="UniProtKB-KW"/>
</dbReference>
<evidence type="ECO:0000256" key="4">
    <source>
        <dbReference type="ARBA" id="ARBA00022898"/>
    </source>
</evidence>
<dbReference type="InterPro" id="IPR008286">
    <property type="entry name" value="Prn/Lys/Arg_de-COase_C"/>
</dbReference>
<dbReference type="AlphaFoldDB" id="A0A7X3K1B9"/>
<dbReference type="CDD" id="cd00615">
    <property type="entry name" value="Orn_deC_like"/>
    <property type="match status" value="1"/>
</dbReference>
<reference evidence="8 9" key="1">
    <citation type="journal article" date="2019" name="Microorganisms">
        <title>Paenibacillus lutrae sp. nov., A Chitinolytic Species Isolated from A River Otter in Castril Natural Park, Granada, Spain.</title>
        <authorList>
            <person name="Rodriguez M."/>
            <person name="Reina J.C."/>
            <person name="Bejar V."/>
            <person name="Llamas I."/>
        </authorList>
    </citation>
    <scope>NUCLEOTIDE SEQUENCE [LARGE SCALE GENOMIC DNA]</scope>
    <source>
        <strain evidence="8 9">N10</strain>
    </source>
</reference>
<gene>
    <name evidence="8" type="ORF">EDM21_21985</name>
</gene>
<evidence type="ECO:0000256" key="3">
    <source>
        <dbReference type="ARBA" id="ARBA00022793"/>
    </source>
</evidence>
<dbReference type="Gene3D" id="3.40.640.10">
    <property type="entry name" value="Type I PLP-dependent aspartate aminotransferase-like (Major domain)"/>
    <property type="match status" value="1"/>
</dbReference>
<evidence type="ECO:0000256" key="1">
    <source>
        <dbReference type="ARBA" id="ARBA00001933"/>
    </source>
</evidence>
<keyword evidence="4" id="KW-0663">Pyridoxal phosphate</keyword>
<dbReference type="Pfam" id="PF01276">
    <property type="entry name" value="OKR_DC_1"/>
    <property type="match status" value="1"/>
</dbReference>
<dbReference type="PANTHER" id="PTHR43277:SF3">
    <property type="entry name" value="DECARBOXYLASE, PUTATIVE-RELATED"/>
    <property type="match status" value="1"/>
</dbReference>
<dbReference type="InterPro" id="IPR015421">
    <property type="entry name" value="PyrdxlP-dep_Trfase_major"/>
</dbReference>